<name>A0A844F4W1_CLOSV</name>
<dbReference type="InterPro" id="IPR030395">
    <property type="entry name" value="GP_PDE_dom"/>
</dbReference>
<organism evidence="2 3">
    <name type="scientific">Clostridium scindens (strain JCM 10418 / VPI 12708)</name>
    <dbReference type="NCBI Taxonomy" id="29347"/>
    <lineage>
        <taxon>Bacteria</taxon>
        <taxon>Bacillati</taxon>
        <taxon>Bacillota</taxon>
        <taxon>Clostridia</taxon>
        <taxon>Lachnospirales</taxon>
        <taxon>Lachnospiraceae</taxon>
    </lineage>
</organism>
<evidence type="ECO:0000259" key="1">
    <source>
        <dbReference type="PROSITE" id="PS51704"/>
    </source>
</evidence>
<dbReference type="RefSeq" id="WP_154323087.1">
    <property type="nucleotide sequence ID" value="NZ_CAMDTP010000015.1"/>
</dbReference>
<evidence type="ECO:0000313" key="3">
    <source>
        <dbReference type="Proteomes" id="UP000462363"/>
    </source>
</evidence>
<dbReference type="PANTHER" id="PTHR46211">
    <property type="entry name" value="GLYCEROPHOSPHORYL DIESTER PHOSPHODIESTERASE"/>
    <property type="match status" value="1"/>
</dbReference>
<accession>A0A844F4W1</accession>
<feature type="domain" description="GP-PDE" evidence="1">
    <location>
        <begin position="33"/>
        <end position="271"/>
    </location>
</feature>
<sequence length="271" mass="31415">MIWLIITIAVILLYLFALAPRLSRRDVMRAFFGTMFAHRGYHCKERGIPENSMKAFCAAIARGYGIELDLHLTKDGRLAVFHDDTLERMCGRTDTVEELTSLELSSCTLLDTDETIPMFEDVLTLVRGRVPLLIELKIPTASLQICEEVLRQMRNYQGPFLIQSFNTMGLRWFKLHATDLLRGQLSSNLTAKKTRESWFLKFMVKYLLANFLGRPDFISYKLADLPVMNVWILKHIFHTPVAVWTLKTPEALFDGKKCYDIQIFEKSYENY</sequence>
<dbReference type="PANTHER" id="PTHR46211:SF1">
    <property type="entry name" value="GLYCEROPHOSPHODIESTER PHOSPHODIESTERASE, CYTOPLASMIC"/>
    <property type="match status" value="1"/>
</dbReference>
<dbReference type="GO" id="GO:0008081">
    <property type="term" value="F:phosphoric diester hydrolase activity"/>
    <property type="evidence" value="ECO:0007669"/>
    <property type="project" value="InterPro"/>
</dbReference>
<dbReference type="GO" id="GO:0006629">
    <property type="term" value="P:lipid metabolic process"/>
    <property type="evidence" value="ECO:0007669"/>
    <property type="project" value="InterPro"/>
</dbReference>
<reference evidence="2 3" key="1">
    <citation type="submission" date="2019-08" db="EMBL/GenBank/DDBJ databases">
        <title>In-depth cultivation of the pig gut microbiome towards novel bacterial diversity and tailored functional studies.</title>
        <authorList>
            <person name="Wylensek D."/>
            <person name="Hitch T.C.A."/>
            <person name="Clavel T."/>
        </authorList>
    </citation>
    <scope>NUCLEOTIDE SEQUENCE [LARGE SCALE GENOMIC DNA]</scope>
    <source>
        <strain evidence="2 3">BL-389-WT-3D</strain>
    </source>
</reference>
<dbReference type="CDD" id="cd08585">
    <property type="entry name" value="GDPD_like_3"/>
    <property type="match status" value="1"/>
</dbReference>
<dbReference type="Pfam" id="PF03009">
    <property type="entry name" value="GDPD"/>
    <property type="match status" value="1"/>
</dbReference>
<dbReference type="InterPro" id="IPR017946">
    <property type="entry name" value="PLC-like_Pdiesterase_TIM-brl"/>
</dbReference>
<dbReference type="EMBL" id="VUMB01000011">
    <property type="protein sequence ID" value="MSS40093.1"/>
    <property type="molecule type" value="Genomic_DNA"/>
</dbReference>
<dbReference type="Proteomes" id="UP000462363">
    <property type="component" value="Unassembled WGS sequence"/>
</dbReference>
<dbReference type="PROSITE" id="PS51704">
    <property type="entry name" value="GP_PDE"/>
    <property type="match status" value="1"/>
</dbReference>
<evidence type="ECO:0000313" key="2">
    <source>
        <dbReference type="EMBL" id="MSS40093.1"/>
    </source>
</evidence>
<protein>
    <submittedName>
        <fullName evidence="2">Glycerophosphodiester phosphodiesterase</fullName>
    </submittedName>
</protein>
<dbReference type="Gene3D" id="3.20.20.190">
    <property type="entry name" value="Phosphatidylinositol (PI) phosphodiesterase"/>
    <property type="match status" value="1"/>
</dbReference>
<dbReference type="SUPFAM" id="SSF51695">
    <property type="entry name" value="PLC-like phosphodiesterases"/>
    <property type="match status" value="1"/>
</dbReference>
<gene>
    <name evidence="2" type="ORF">FYJ37_06950</name>
</gene>
<dbReference type="AlphaFoldDB" id="A0A844F4W1"/>
<comment type="caution">
    <text evidence="2">The sequence shown here is derived from an EMBL/GenBank/DDBJ whole genome shotgun (WGS) entry which is preliminary data.</text>
</comment>
<proteinExistence type="predicted"/>